<feature type="region of interest" description="Disordered" evidence="4">
    <location>
        <begin position="196"/>
        <end position="215"/>
    </location>
</feature>
<protein>
    <submittedName>
        <fullName evidence="6">Oxidoreductase</fullName>
    </submittedName>
</protein>
<dbReference type="NCBIfam" id="NF005559">
    <property type="entry name" value="PRK07231.1"/>
    <property type="match status" value="1"/>
</dbReference>
<dbReference type="PANTHER" id="PTHR24321:SF8">
    <property type="entry name" value="ESTRADIOL 17-BETA-DEHYDROGENASE 8-RELATED"/>
    <property type="match status" value="1"/>
</dbReference>
<dbReference type="InterPro" id="IPR002347">
    <property type="entry name" value="SDR_fam"/>
</dbReference>
<evidence type="ECO:0000256" key="2">
    <source>
        <dbReference type="ARBA" id="ARBA00023002"/>
    </source>
</evidence>
<dbReference type="InterPro" id="IPR057326">
    <property type="entry name" value="KR_dom"/>
</dbReference>
<organism evidence="6 7">
    <name type="scientific">Alicyclobacillus cellulosilyticus</name>
    <dbReference type="NCBI Taxonomy" id="1003997"/>
    <lineage>
        <taxon>Bacteria</taxon>
        <taxon>Bacillati</taxon>
        <taxon>Bacillota</taxon>
        <taxon>Bacilli</taxon>
        <taxon>Bacillales</taxon>
        <taxon>Alicyclobacillaceae</taxon>
        <taxon>Alicyclobacillus</taxon>
    </lineage>
</organism>
<reference evidence="6" key="1">
    <citation type="journal article" date="2014" name="Int. J. Syst. Evol. Microbiol.">
        <title>Complete genome sequence of Corynebacterium casei LMG S-19264T (=DSM 44701T), isolated from a smear-ripened cheese.</title>
        <authorList>
            <consortium name="US DOE Joint Genome Institute (JGI-PGF)"/>
            <person name="Walter F."/>
            <person name="Albersmeier A."/>
            <person name="Kalinowski J."/>
            <person name="Ruckert C."/>
        </authorList>
    </citation>
    <scope>NUCLEOTIDE SEQUENCE</scope>
    <source>
        <strain evidence="6">JCM 18487</strain>
    </source>
</reference>
<comment type="caution">
    <text evidence="6">The sequence shown here is derived from an EMBL/GenBank/DDBJ whole genome shotgun (WGS) entry which is preliminary data.</text>
</comment>
<dbReference type="PANTHER" id="PTHR24321">
    <property type="entry name" value="DEHYDROGENASES, SHORT CHAIN"/>
    <property type="match status" value="1"/>
</dbReference>
<dbReference type="AlphaFoldDB" id="A0A917K885"/>
<evidence type="ECO:0000313" key="7">
    <source>
        <dbReference type="Proteomes" id="UP000637695"/>
    </source>
</evidence>
<dbReference type="SMART" id="SM00822">
    <property type="entry name" value="PKS_KR"/>
    <property type="match status" value="1"/>
</dbReference>
<feature type="domain" description="Ketoreductase" evidence="5">
    <location>
        <begin position="6"/>
        <end position="188"/>
    </location>
</feature>
<gene>
    <name evidence="6" type="ORF">GCM10010885_11120</name>
</gene>
<dbReference type="PROSITE" id="PS00061">
    <property type="entry name" value="ADH_SHORT"/>
    <property type="match status" value="1"/>
</dbReference>
<dbReference type="GO" id="GO:0016491">
    <property type="term" value="F:oxidoreductase activity"/>
    <property type="evidence" value="ECO:0007669"/>
    <property type="project" value="UniProtKB-KW"/>
</dbReference>
<dbReference type="PRINTS" id="PR00081">
    <property type="entry name" value="GDHRDH"/>
</dbReference>
<evidence type="ECO:0000256" key="1">
    <source>
        <dbReference type="ARBA" id="ARBA00006484"/>
    </source>
</evidence>
<dbReference type="RefSeq" id="WP_188881660.1">
    <property type="nucleotide sequence ID" value="NZ_BMOY01000013.1"/>
</dbReference>
<proteinExistence type="inferred from homology"/>
<dbReference type="FunFam" id="3.40.50.720:FF:000084">
    <property type="entry name" value="Short-chain dehydrogenase reductase"/>
    <property type="match status" value="1"/>
</dbReference>
<sequence>MKFADKVVIVTGGAQGIGMAISTAFAREGAKVVIADIDAEAGLEHEARLREIQPDARFVPTDVAEEADVRRLIQTTWDTFSAIHIVVNNAGIGSRGTLWDRPMAEWDRVIAVNLRGPYMMAKYAAPALVQAKPGVIINIASTRALMSEPHTEPYSASKGGILALTHALAVTLGPDVRVNAISPGWIEVSDWKKSSARQTPVLRPEDHAQHPAGRVGRPEDIAAACLFLAGPEAGFITGTNLVVDGGMTIKMIYEE</sequence>
<evidence type="ECO:0000256" key="4">
    <source>
        <dbReference type="SAM" id="MobiDB-lite"/>
    </source>
</evidence>
<dbReference type="InterPro" id="IPR036291">
    <property type="entry name" value="NAD(P)-bd_dom_sf"/>
</dbReference>
<evidence type="ECO:0000259" key="5">
    <source>
        <dbReference type="SMART" id="SM00822"/>
    </source>
</evidence>
<accession>A0A917K885</accession>
<keyword evidence="7" id="KW-1185">Reference proteome</keyword>
<dbReference type="EMBL" id="BMOY01000013">
    <property type="protein sequence ID" value="GGJ03604.1"/>
    <property type="molecule type" value="Genomic_DNA"/>
</dbReference>
<comment type="similarity">
    <text evidence="1">Belongs to the short-chain dehydrogenases/reductases (SDR) family.</text>
</comment>
<keyword evidence="2" id="KW-0560">Oxidoreductase</keyword>
<dbReference type="SUPFAM" id="SSF51735">
    <property type="entry name" value="NAD(P)-binding Rossmann-fold domains"/>
    <property type="match status" value="1"/>
</dbReference>
<dbReference type="Gene3D" id="3.40.50.720">
    <property type="entry name" value="NAD(P)-binding Rossmann-like Domain"/>
    <property type="match status" value="1"/>
</dbReference>
<reference evidence="6" key="2">
    <citation type="submission" date="2020-09" db="EMBL/GenBank/DDBJ databases">
        <authorList>
            <person name="Sun Q."/>
            <person name="Ohkuma M."/>
        </authorList>
    </citation>
    <scope>NUCLEOTIDE SEQUENCE</scope>
    <source>
        <strain evidence="6">JCM 18487</strain>
    </source>
</reference>
<evidence type="ECO:0000313" key="6">
    <source>
        <dbReference type="EMBL" id="GGJ03604.1"/>
    </source>
</evidence>
<dbReference type="GO" id="GO:0008206">
    <property type="term" value="P:bile acid metabolic process"/>
    <property type="evidence" value="ECO:0007669"/>
    <property type="project" value="UniProtKB-ARBA"/>
</dbReference>
<keyword evidence="3" id="KW-0520">NAD</keyword>
<dbReference type="Pfam" id="PF13561">
    <property type="entry name" value="adh_short_C2"/>
    <property type="match status" value="1"/>
</dbReference>
<dbReference type="Proteomes" id="UP000637695">
    <property type="component" value="Unassembled WGS sequence"/>
</dbReference>
<evidence type="ECO:0000256" key="3">
    <source>
        <dbReference type="ARBA" id="ARBA00023027"/>
    </source>
</evidence>
<dbReference type="InterPro" id="IPR020904">
    <property type="entry name" value="Sc_DH/Rdtase_CS"/>
</dbReference>
<dbReference type="PRINTS" id="PR00080">
    <property type="entry name" value="SDRFAMILY"/>
</dbReference>
<name>A0A917K885_9BACL</name>